<dbReference type="Gene3D" id="1.10.10.10">
    <property type="entry name" value="Winged helix-like DNA-binding domain superfamily/Winged helix DNA-binding domain"/>
    <property type="match status" value="1"/>
</dbReference>
<keyword evidence="2" id="KW-0805">Transcription regulation</keyword>
<evidence type="ECO:0000313" key="7">
    <source>
        <dbReference type="Proteomes" id="UP000326936"/>
    </source>
</evidence>
<organism evidence="6 7">
    <name type="scientific">Vibrio aquimaris</name>
    <dbReference type="NCBI Taxonomy" id="2587862"/>
    <lineage>
        <taxon>Bacteria</taxon>
        <taxon>Pseudomonadati</taxon>
        <taxon>Pseudomonadota</taxon>
        <taxon>Gammaproteobacteria</taxon>
        <taxon>Vibrionales</taxon>
        <taxon>Vibrionaceae</taxon>
        <taxon>Vibrio</taxon>
    </lineage>
</organism>
<dbReference type="Proteomes" id="UP000326936">
    <property type="component" value="Plasmid pTHAF100_a"/>
</dbReference>
<dbReference type="CDD" id="cd08422">
    <property type="entry name" value="PBP2_CrgA_like"/>
    <property type="match status" value="1"/>
</dbReference>
<sequence length="297" mass="33550">MIDKVEQQWLKSFHCVYENNSFKKASEFLGLPTSNVSRHIGLLENTLHTRLFNRTTRKTSPTPAGDQLYEQTQPLLLQLDNALNQVTEYSHDAFGQLRVLMPDSPQLAEAVVSFCVEHPSISLCCDTNLTPNQDFLNGFDVFLSFHRGNLPDSSWIAREITRWTSTVVAAPKLLRTYSKPNKLSDLHHIPCISTFSVLSGPPWVFKLQKGETITQRIHSTYRVNSGQLAKQGAMAGLGAAILPLPFCQNEIDKGLLTELHLEYEAEDLVLYAFYSSRKHLAKKVGSFIEHLQKSVHR</sequence>
<dbReference type="GO" id="GO:0043565">
    <property type="term" value="F:sequence-specific DNA binding"/>
    <property type="evidence" value="ECO:0007669"/>
    <property type="project" value="TreeGrafter"/>
</dbReference>
<feature type="domain" description="HTH lysR-type" evidence="5">
    <location>
        <begin position="5"/>
        <end position="62"/>
    </location>
</feature>
<comment type="similarity">
    <text evidence="1">Belongs to the LysR transcriptional regulatory family.</text>
</comment>
<dbReference type="InterPro" id="IPR000847">
    <property type="entry name" value="LysR_HTH_N"/>
</dbReference>
<proteinExistence type="inferred from homology"/>
<dbReference type="InterPro" id="IPR036388">
    <property type="entry name" value="WH-like_DNA-bd_sf"/>
</dbReference>
<keyword evidence="7" id="KW-1185">Reference proteome</keyword>
<keyword evidence="4" id="KW-0804">Transcription</keyword>
<dbReference type="GO" id="GO:0006351">
    <property type="term" value="P:DNA-templated transcription"/>
    <property type="evidence" value="ECO:0007669"/>
    <property type="project" value="TreeGrafter"/>
</dbReference>
<dbReference type="KEGG" id="vaq:FIV01_16075"/>
<evidence type="ECO:0000256" key="3">
    <source>
        <dbReference type="ARBA" id="ARBA00023125"/>
    </source>
</evidence>
<protein>
    <submittedName>
        <fullName evidence="6">HTH-type transcriptional regulator DmlR</fullName>
    </submittedName>
</protein>
<evidence type="ECO:0000259" key="5">
    <source>
        <dbReference type="PROSITE" id="PS50931"/>
    </source>
</evidence>
<dbReference type="GO" id="GO:0003700">
    <property type="term" value="F:DNA-binding transcription factor activity"/>
    <property type="evidence" value="ECO:0007669"/>
    <property type="project" value="InterPro"/>
</dbReference>
<dbReference type="Pfam" id="PF00126">
    <property type="entry name" value="HTH_1"/>
    <property type="match status" value="1"/>
</dbReference>
<dbReference type="Gene3D" id="3.40.190.290">
    <property type="match status" value="1"/>
</dbReference>
<dbReference type="SUPFAM" id="SSF46785">
    <property type="entry name" value="Winged helix' DNA-binding domain"/>
    <property type="match status" value="1"/>
</dbReference>
<dbReference type="InterPro" id="IPR005119">
    <property type="entry name" value="LysR_subst-bd"/>
</dbReference>
<dbReference type="OrthoDB" id="6565067at2"/>
<dbReference type="PANTHER" id="PTHR30537:SF5">
    <property type="entry name" value="HTH-TYPE TRANSCRIPTIONAL ACTIVATOR TTDR-RELATED"/>
    <property type="match status" value="1"/>
</dbReference>
<name>A0A5P9CNY4_9VIBR</name>
<dbReference type="InterPro" id="IPR036390">
    <property type="entry name" value="WH_DNA-bd_sf"/>
</dbReference>
<dbReference type="InterPro" id="IPR058163">
    <property type="entry name" value="LysR-type_TF_proteobact-type"/>
</dbReference>
<keyword evidence="6" id="KW-0614">Plasmid</keyword>
<dbReference type="RefSeq" id="WP_152431976.1">
    <property type="nucleotide sequence ID" value="NZ_CBCSDK010000011.1"/>
</dbReference>
<gene>
    <name evidence="6" type="primary">dmlR4</name>
    <name evidence="6" type="ORF">FIV01_16075</name>
</gene>
<evidence type="ECO:0000256" key="4">
    <source>
        <dbReference type="ARBA" id="ARBA00023163"/>
    </source>
</evidence>
<dbReference type="PANTHER" id="PTHR30537">
    <property type="entry name" value="HTH-TYPE TRANSCRIPTIONAL REGULATOR"/>
    <property type="match status" value="1"/>
</dbReference>
<evidence type="ECO:0000256" key="2">
    <source>
        <dbReference type="ARBA" id="ARBA00023015"/>
    </source>
</evidence>
<dbReference type="SUPFAM" id="SSF53850">
    <property type="entry name" value="Periplasmic binding protein-like II"/>
    <property type="match status" value="1"/>
</dbReference>
<keyword evidence="3" id="KW-0238">DNA-binding</keyword>
<evidence type="ECO:0000256" key="1">
    <source>
        <dbReference type="ARBA" id="ARBA00009437"/>
    </source>
</evidence>
<evidence type="ECO:0000313" key="6">
    <source>
        <dbReference type="EMBL" id="QFT27906.1"/>
    </source>
</evidence>
<dbReference type="AlphaFoldDB" id="A0A5P9CNY4"/>
<reference evidence="6 7" key="1">
    <citation type="submission" date="2019-10" db="EMBL/GenBank/DDBJ databases">
        <title>Complete genome sequence of Vibrio sp. strain THAF100, isolated from non-filtered water from the water column of tank 6 of a marine aquarium containing stony-coral fragments. Water maintained at 26 degree C.</title>
        <authorList>
            <person name="Ruckert C."/>
            <person name="Franco A."/>
            <person name="Kalinowski J."/>
            <person name="Glaeser S."/>
        </authorList>
    </citation>
    <scope>NUCLEOTIDE SEQUENCE [LARGE SCALE GENOMIC DNA]</scope>
    <source>
        <strain evidence="6 7">THAF100</strain>
        <plasmid evidence="7">pthaf100_a</plasmid>
    </source>
</reference>
<geneLocation type="plasmid" evidence="7">
    <name>pthaf100_a</name>
</geneLocation>
<dbReference type="PROSITE" id="PS50931">
    <property type="entry name" value="HTH_LYSR"/>
    <property type="match status" value="1"/>
</dbReference>
<dbReference type="Pfam" id="PF03466">
    <property type="entry name" value="LysR_substrate"/>
    <property type="match status" value="1"/>
</dbReference>
<accession>A0A5P9CNY4</accession>
<dbReference type="EMBL" id="CP045351">
    <property type="protein sequence ID" value="QFT27906.1"/>
    <property type="molecule type" value="Genomic_DNA"/>
</dbReference>